<dbReference type="PANTHER" id="PTHR11669">
    <property type="entry name" value="REPLICATION FACTOR C / DNA POLYMERASE III GAMMA-TAU SUBUNIT"/>
    <property type="match status" value="1"/>
</dbReference>
<dbReference type="NCBIfam" id="TIGR00678">
    <property type="entry name" value="holB"/>
    <property type="match status" value="1"/>
</dbReference>
<dbReference type="InterPro" id="IPR004622">
    <property type="entry name" value="DNA_pol_HolB"/>
</dbReference>
<dbReference type="Pfam" id="PF13177">
    <property type="entry name" value="DNA_pol3_delta2"/>
    <property type="match status" value="1"/>
</dbReference>
<dbReference type="Gene3D" id="3.40.50.300">
    <property type="entry name" value="P-loop containing nucleotide triphosphate hydrolases"/>
    <property type="match status" value="1"/>
</dbReference>
<accession>D1CBV2</accession>
<dbReference type="Proteomes" id="UP000000323">
    <property type="component" value="Chromosome 1"/>
</dbReference>
<dbReference type="InterPro" id="IPR050238">
    <property type="entry name" value="DNA_Rep/Repair_Clamp_Loader"/>
</dbReference>
<dbReference type="STRING" id="525904.Tter_1360"/>
<name>D1CBV2_THET1</name>
<evidence type="ECO:0000313" key="2">
    <source>
        <dbReference type="Proteomes" id="UP000000323"/>
    </source>
</evidence>
<dbReference type="InterPro" id="IPR027417">
    <property type="entry name" value="P-loop_NTPase"/>
</dbReference>
<protein>
    <submittedName>
        <fullName evidence="1">DNA polymerase III, delta prime subunit</fullName>
        <ecNumber evidence="1">2.7.7.7</ecNumber>
    </submittedName>
</protein>
<dbReference type="GO" id="GO:0006261">
    <property type="term" value="P:DNA-templated DNA replication"/>
    <property type="evidence" value="ECO:0007669"/>
    <property type="project" value="TreeGrafter"/>
</dbReference>
<dbReference type="PANTHER" id="PTHR11669:SF8">
    <property type="entry name" value="DNA POLYMERASE III SUBUNIT DELTA"/>
    <property type="match status" value="1"/>
</dbReference>
<dbReference type="HOGENOM" id="CLU_006229_4_0_0"/>
<dbReference type="RefSeq" id="WP_012875302.1">
    <property type="nucleotide sequence ID" value="NC_013525.1"/>
</dbReference>
<dbReference type="EC" id="2.7.7.7" evidence="1"/>
<gene>
    <name evidence="1" type="ordered locus">Tter_1360</name>
</gene>
<dbReference type="AlphaFoldDB" id="D1CBV2"/>
<dbReference type="OrthoDB" id="9810148at2"/>
<dbReference type="GO" id="GO:0008408">
    <property type="term" value="F:3'-5' exonuclease activity"/>
    <property type="evidence" value="ECO:0007669"/>
    <property type="project" value="InterPro"/>
</dbReference>
<organism evidence="1 2">
    <name type="scientific">Thermobaculum terrenum (strain ATCC BAA-798 / CCMEE 7001 / YNP1)</name>
    <dbReference type="NCBI Taxonomy" id="525904"/>
    <lineage>
        <taxon>Bacteria</taxon>
        <taxon>Bacillati</taxon>
        <taxon>Chloroflexota</taxon>
        <taxon>Chloroflexia</taxon>
        <taxon>Candidatus Thermobaculales</taxon>
        <taxon>Candidatus Thermobaculaceae</taxon>
        <taxon>Thermobaculum</taxon>
    </lineage>
</organism>
<keyword evidence="1" id="KW-0808">Transferase</keyword>
<evidence type="ECO:0000313" key="1">
    <source>
        <dbReference type="EMBL" id="ACZ42267.1"/>
    </source>
</evidence>
<dbReference type="GO" id="GO:0003887">
    <property type="term" value="F:DNA-directed DNA polymerase activity"/>
    <property type="evidence" value="ECO:0007669"/>
    <property type="project" value="UniProtKB-EC"/>
</dbReference>
<keyword evidence="1" id="KW-0548">Nucleotidyltransferase</keyword>
<reference evidence="2" key="1">
    <citation type="journal article" date="2010" name="Stand. Genomic Sci.">
        <title>Complete genome sequence of 'Thermobaculum terrenum' type strain (YNP1).</title>
        <authorList>
            <person name="Kiss H."/>
            <person name="Cleland D."/>
            <person name="Lapidus A."/>
            <person name="Lucas S."/>
            <person name="Glavina Del Rio T."/>
            <person name="Nolan M."/>
            <person name="Tice H."/>
            <person name="Han C."/>
            <person name="Goodwin L."/>
            <person name="Pitluck S."/>
            <person name="Liolios K."/>
            <person name="Ivanova N."/>
            <person name="Mavromatis K."/>
            <person name="Ovchinnikova G."/>
            <person name="Pati A."/>
            <person name="Chen A."/>
            <person name="Palaniappan K."/>
            <person name="Land M."/>
            <person name="Hauser L."/>
            <person name="Chang Y."/>
            <person name="Jeffries C."/>
            <person name="Lu M."/>
            <person name="Brettin T."/>
            <person name="Detter J."/>
            <person name="Goker M."/>
            <person name="Tindall B."/>
            <person name="Beck B."/>
            <person name="McDermott T."/>
            <person name="Woyke T."/>
            <person name="Bristow J."/>
            <person name="Eisen J."/>
            <person name="Markowitz V."/>
            <person name="Hugenholtz P."/>
            <person name="Kyrpides N."/>
            <person name="Klenk H."/>
            <person name="Cheng J."/>
        </authorList>
    </citation>
    <scope>NUCLEOTIDE SEQUENCE [LARGE SCALE GENOMIC DNA]</scope>
    <source>
        <strain evidence="2">ATCC BAA-798 / YNP1</strain>
    </source>
</reference>
<proteinExistence type="predicted"/>
<sequence>MISTSSSEFVGNKQALRLLSAAKAKNRASGSWLFTGPPSVGKSTLARWFAALLLCSDETSDYPCGQCIHCRKIYHGSHPDVETISLALQAEQSGKPSREIGIDSIRNIIERIYLRPFEANRKVYLIEDASTMTEEAANAFLKTLEEPPDFVTIVLIAIDDYSLPETIRSRCYRVNLQPVPHSEITRYLVNSLGFEQEEANMIATLSNGRPGWAIRATHDRALVAQVNDDWKYLNKILQSNDIERLKSAEEISKDWSNKPNNRDDLYSLLFNWIGIIRLATIKSFQENGSKAYLSENVDLIRFLSSLGPQHGYELIQQILKAIYMLDSNANVRLVLENLFLKLPRV</sequence>
<dbReference type="KEGG" id="ttr:Tter_1360"/>
<dbReference type="EMBL" id="CP001825">
    <property type="protein sequence ID" value="ACZ42267.1"/>
    <property type="molecule type" value="Genomic_DNA"/>
</dbReference>
<dbReference type="SUPFAM" id="SSF52540">
    <property type="entry name" value="P-loop containing nucleoside triphosphate hydrolases"/>
    <property type="match status" value="1"/>
</dbReference>
<keyword evidence="2" id="KW-1185">Reference proteome</keyword>
<dbReference type="eggNOG" id="COG2812">
    <property type="taxonomic scope" value="Bacteria"/>
</dbReference>